<dbReference type="EMBL" id="CAJPIZ010013198">
    <property type="protein sequence ID" value="CAG2114119.1"/>
    <property type="molecule type" value="Genomic_DNA"/>
</dbReference>
<comment type="similarity">
    <text evidence="2">Belongs to the ric-3 family.</text>
</comment>
<feature type="non-terminal residue" evidence="10">
    <location>
        <position position="1"/>
    </location>
</feature>
<feature type="compositionally biased region" description="Basic and acidic residues" evidence="7">
    <location>
        <begin position="181"/>
        <end position="192"/>
    </location>
</feature>
<evidence type="ECO:0000256" key="7">
    <source>
        <dbReference type="SAM" id="MobiDB-lite"/>
    </source>
</evidence>
<dbReference type="GO" id="GO:0043025">
    <property type="term" value="C:neuronal cell body"/>
    <property type="evidence" value="ECO:0007669"/>
    <property type="project" value="TreeGrafter"/>
</dbReference>
<dbReference type="GO" id="GO:0034394">
    <property type="term" value="P:protein localization to cell surface"/>
    <property type="evidence" value="ECO:0007669"/>
    <property type="project" value="TreeGrafter"/>
</dbReference>
<evidence type="ECO:0000256" key="1">
    <source>
        <dbReference type="ARBA" id="ARBA00004586"/>
    </source>
</evidence>
<feature type="compositionally biased region" description="Basic and acidic residues" evidence="7">
    <location>
        <begin position="156"/>
        <end position="166"/>
    </location>
</feature>
<protein>
    <recommendedName>
        <fullName evidence="9">Resistance to inhibitors of cholinesterase protein 3 N-terminal domain-containing protein</fullName>
    </recommendedName>
</protein>
<keyword evidence="3 8" id="KW-0812">Transmembrane</keyword>
<dbReference type="Proteomes" id="UP000759131">
    <property type="component" value="Unassembled WGS sequence"/>
</dbReference>
<dbReference type="InterPro" id="IPR032763">
    <property type="entry name" value="RIC3_N"/>
</dbReference>
<accession>A0A7R9L487</accession>
<dbReference type="PANTHER" id="PTHR21723:SF3">
    <property type="entry name" value="PROTEIN RIC-3"/>
    <property type="match status" value="1"/>
</dbReference>
<dbReference type="GO" id="GO:0007271">
    <property type="term" value="P:synaptic transmission, cholinergic"/>
    <property type="evidence" value="ECO:0007669"/>
    <property type="project" value="TreeGrafter"/>
</dbReference>
<feature type="compositionally biased region" description="Acidic residues" evidence="7">
    <location>
        <begin position="212"/>
        <end position="225"/>
    </location>
</feature>
<evidence type="ECO:0000259" key="9">
    <source>
        <dbReference type="Pfam" id="PF15361"/>
    </source>
</evidence>
<dbReference type="EMBL" id="OC867773">
    <property type="protein sequence ID" value="CAD7633689.1"/>
    <property type="molecule type" value="Genomic_DNA"/>
</dbReference>
<proteinExistence type="inferred from homology"/>
<dbReference type="PANTHER" id="PTHR21723">
    <property type="entry name" value="RESISTANCE TO INHIBITORS OF CHOLINESTERASE PROTEIN 3 RIC3"/>
    <property type="match status" value="1"/>
</dbReference>
<keyword evidence="4" id="KW-0256">Endoplasmic reticulum</keyword>
<evidence type="ECO:0000313" key="11">
    <source>
        <dbReference type="Proteomes" id="UP000759131"/>
    </source>
</evidence>
<dbReference type="GO" id="GO:0005789">
    <property type="term" value="C:endoplasmic reticulum membrane"/>
    <property type="evidence" value="ECO:0007669"/>
    <property type="project" value="UniProtKB-SubCell"/>
</dbReference>
<evidence type="ECO:0000256" key="5">
    <source>
        <dbReference type="ARBA" id="ARBA00022989"/>
    </source>
</evidence>
<evidence type="ECO:0000256" key="2">
    <source>
        <dbReference type="ARBA" id="ARBA00008538"/>
    </source>
</evidence>
<sequence>MKLSRPQEYQRLAGRPLQSESKMNINDEPNRTGGLMGFVMPIYTIGIVVFFLYTILRMTFSKDSVEPKELPEIPVEERPVLQPDFQMNPEYRKFIYNEEYDENGERMRNIEEIKRKAKFINKNLNGGKHRKNKQLFISKALHVLIRDMEEFKSKIKVEETNERQTKPNDSTEEDIDLSDNNSEKEINEKSDKLDEECSEKTEENENNITNESYEECDEQNENESDIENEVNEKFDETFSIDNKCRKEDDIKRNILKNLNSDNLNSDVWESLLKGMKELETLKEE</sequence>
<organism evidence="10">
    <name type="scientific">Medioppia subpectinata</name>
    <dbReference type="NCBI Taxonomy" id="1979941"/>
    <lineage>
        <taxon>Eukaryota</taxon>
        <taxon>Metazoa</taxon>
        <taxon>Ecdysozoa</taxon>
        <taxon>Arthropoda</taxon>
        <taxon>Chelicerata</taxon>
        <taxon>Arachnida</taxon>
        <taxon>Acari</taxon>
        <taxon>Acariformes</taxon>
        <taxon>Sarcoptiformes</taxon>
        <taxon>Oribatida</taxon>
        <taxon>Brachypylina</taxon>
        <taxon>Oppioidea</taxon>
        <taxon>Oppiidae</taxon>
        <taxon>Medioppia</taxon>
    </lineage>
</organism>
<keyword evidence="11" id="KW-1185">Reference proteome</keyword>
<dbReference type="GO" id="GO:0043005">
    <property type="term" value="C:neuron projection"/>
    <property type="evidence" value="ECO:0007669"/>
    <property type="project" value="TreeGrafter"/>
</dbReference>
<comment type="subcellular location">
    <subcellularLocation>
        <location evidence="1">Endoplasmic reticulum membrane</location>
    </subcellularLocation>
</comment>
<name>A0A7R9L487_9ACAR</name>
<dbReference type="AlphaFoldDB" id="A0A7R9L487"/>
<dbReference type="Pfam" id="PF15361">
    <property type="entry name" value="RIC3"/>
    <property type="match status" value="1"/>
</dbReference>
<dbReference type="GO" id="GO:0045202">
    <property type="term" value="C:synapse"/>
    <property type="evidence" value="ECO:0007669"/>
    <property type="project" value="GOC"/>
</dbReference>
<feature type="region of interest" description="Disordered" evidence="7">
    <location>
        <begin position="1"/>
        <end position="26"/>
    </location>
</feature>
<dbReference type="OrthoDB" id="10070774at2759"/>
<keyword evidence="6 8" id="KW-0472">Membrane</keyword>
<feature type="region of interest" description="Disordered" evidence="7">
    <location>
        <begin position="156"/>
        <end position="225"/>
    </location>
</feature>
<evidence type="ECO:0000256" key="8">
    <source>
        <dbReference type="SAM" id="Phobius"/>
    </source>
</evidence>
<evidence type="ECO:0000256" key="6">
    <source>
        <dbReference type="ARBA" id="ARBA00023136"/>
    </source>
</evidence>
<feature type="domain" description="Resistance to inhibitors of cholinesterase protein 3 N-terminal" evidence="9">
    <location>
        <begin position="26"/>
        <end position="117"/>
    </location>
</feature>
<evidence type="ECO:0000256" key="3">
    <source>
        <dbReference type="ARBA" id="ARBA00022692"/>
    </source>
</evidence>
<evidence type="ECO:0000313" key="10">
    <source>
        <dbReference type="EMBL" id="CAD7633689.1"/>
    </source>
</evidence>
<feature type="transmembrane region" description="Helical" evidence="8">
    <location>
        <begin position="35"/>
        <end position="56"/>
    </location>
</feature>
<dbReference type="InterPro" id="IPR026160">
    <property type="entry name" value="Ric3"/>
</dbReference>
<keyword evidence="5 8" id="KW-1133">Transmembrane helix</keyword>
<gene>
    <name evidence="10" type="ORF">OSB1V03_LOCUS14085</name>
</gene>
<reference evidence="10" key="1">
    <citation type="submission" date="2020-11" db="EMBL/GenBank/DDBJ databases">
        <authorList>
            <person name="Tran Van P."/>
        </authorList>
    </citation>
    <scope>NUCLEOTIDE SEQUENCE</scope>
</reference>
<evidence type="ECO:0000256" key="4">
    <source>
        <dbReference type="ARBA" id="ARBA00022824"/>
    </source>
</evidence>